<dbReference type="CDD" id="cd00555">
    <property type="entry name" value="Maf"/>
    <property type="match status" value="1"/>
</dbReference>
<evidence type="ECO:0000313" key="6">
    <source>
        <dbReference type="Proteomes" id="UP000518892"/>
    </source>
</evidence>
<dbReference type="GO" id="GO:0009117">
    <property type="term" value="P:nucleotide metabolic process"/>
    <property type="evidence" value="ECO:0007669"/>
    <property type="project" value="UniProtKB-KW"/>
</dbReference>
<accession>A0A7W5HK53</accession>
<keyword evidence="4" id="KW-0963">Cytoplasm</keyword>
<name>A0A7W5HK53_9GAMM</name>
<feature type="site" description="Important for substrate specificity" evidence="4">
    <location>
        <position position="155"/>
    </location>
</feature>
<dbReference type="HAMAP" id="MF_00528">
    <property type="entry name" value="Maf"/>
    <property type="match status" value="1"/>
</dbReference>
<protein>
    <recommendedName>
        <fullName evidence="4">dTTP/UTP pyrophosphatase</fullName>
        <shortName evidence="4">dTTPase/UTPase</shortName>
        <ecNumber evidence="4">3.6.1.9</ecNumber>
    </recommendedName>
    <alternativeName>
        <fullName evidence="4">Nucleoside triphosphate pyrophosphatase</fullName>
    </alternativeName>
    <alternativeName>
        <fullName evidence="4">Nucleotide pyrophosphatase</fullName>
        <shortName evidence="4">Nucleotide PPase</shortName>
    </alternativeName>
</protein>
<dbReference type="Gene3D" id="3.90.950.10">
    <property type="match status" value="1"/>
</dbReference>
<dbReference type="AlphaFoldDB" id="A0A7W5HK53"/>
<comment type="similarity">
    <text evidence="4">Belongs to the Maf family. YhdE subfamily.</text>
</comment>
<comment type="subcellular location">
    <subcellularLocation>
        <location evidence="4">Cytoplasm</location>
    </subcellularLocation>
</comment>
<evidence type="ECO:0000256" key="3">
    <source>
        <dbReference type="ARBA" id="ARBA00023080"/>
    </source>
</evidence>
<evidence type="ECO:0000256" key="2">
    <source>
        <dbReference type="ARBA" id="ARBA00022801"/>
    </source>
</evidence>
<dbReference type="NCBIfam" id="TIGR00172">
    <property type="entry name" value="maf"/>
    <property type="match status" value="1"/>
</dbReference>
<comment type="caution">
    <text evidence="4">Lacks conserved residue(s) required for the propagation of feature annotation.</text>
</comment>
<dbReference type="PIRSF" id="PIRSF006305">
    <property type="entry name" value="Maf"/>
    <property type="match status" value="1"/>
</dbReference>
<sequence length="202" mass="21129">MPAASPLICLASASPRRRELLGSIDVPVEVRPVDLDETPLPGEAVEAYVLRLAEDKARAGAALGPLPTLGADTAVVCDGTILGKPRDREHAAAMLRALSGRRHEVLTAVAVTGPAGLLSTRVVTRVTMREIAEEEIAAYWATGEPADKAGGYAIQGRGAVFVARLEGSHSAVVGLPLFETAALLSRQGVPLWNRSRPAPAMS</sequence>
<proteinExistence type="inferred from homology"/>
<dbReference type="SUPFAM" id="SSF52972">
    <property type="entry name" value="ITPase-like"/>
    <property type="match status" value="1"/>
</dbReference>
<gene>
    <name evidence="5" type="ORF">FHR97_002390</name>
</gene>
<dbReference type="GO" id="GO:0047429">
    <property type="term" value="F:nucleoside triphosphate diphosphatase activity"/>
    <property type="evidence" value="ECO:0007669"/>
    <property type="project" value="UniProtKB-EC"/>
</dbReference>
<dbReference type="PANTHER" id="PTHR43213:SF5">
    <property type="entry name" value="BIFUNCTIONAL DTTP_UTP PYROPHOSPHATASE_METHYLTRANSFERASE PROTEIN-RELATED"/>
    <property type="match status" value="1"/>
</dbReference>
<organism evidence="5 6">
    <name type="scientific">Halomonas stenophila</name>
    <dbReference type="NCBI Taxonomy" id="795312"/>
    <lineage>
        <taxon>Bacteria</taxon>
        <taxon>Pseudomonadati</taxon>
        <taxon>Pseudomonadota</taxon>
        <taxon>Gammaproteobacteria</taxon>
        <taxon>Oceanospirillales</taxon>
        <taxon>Halomonadaceae</taxon>
        <taxon>Halomonas</taxon>
    </lineage>
</organism>
<reference evidence="5 6" key="1">
    <citation type="submission" date="2020-08" db="EMBL/GenBank/DDBJ databases">
        <title>Genomic Encyclopedia of Type Strains, Phase III (KMG-III): the genomes of soil and plant-associated and newly described type strains.</title>
        <authorList>
            <person name="Whitman W."/>
        </authorList>
    </citation>
    <scope>NUCLEOTIDE SEQUENCE [LARGE SCALE GENOMIC DNA]</scope>
    <source>
        <strain evidence="5 6">CECT 7744</strain>
    </source>
</reference>
<comment type="catalytic activity">
    <reaction evidence="4">
        <text>UTP + H2O = UMP + diphosphate + H(+)</text>
        <dbReference type="Rhea" id="RHEA:29395"/>
        <dbReference type="ChEBI" id="CHEBI:15377"/>
        <dbReference type="ChEBI" id="CHEBI:15378"/>
        <dbReference type="ChEBI" id="CHEBI:33019"/>
        <dbReference type="ChEBI" id="CHEBI:46398"/>
        <dbReference type="ChEBI" id="CHEBI:57865"/>
        <dbReference type="EC" id="3.6.1.9"/>
    </reaction>
</comment>
<feature type="site" description="Important for substrate specificity" evidence="4">
    <location>
        <position position="73"/>
    </location>
</feature>
<dbReference type="EC" id="3.6.1.9" evidence="4"/>
<dbReference type="EMBL" id="JACHXR010000006">
    <property type="protein sequence ID" value="MBB3231535.1"/>
    <property type="molecule type" value="Genomic_DNA"/>
</dbReference>
<dbReference type="InterPro" id="IPR003697">
    <property type="entry name" value="Maf-like"/>
</dbReference>
<evidence type="ECO:0000256" key="1">
    <source>
        <dbReference type="ARBA" id="ARBA00001968"/>
    </source>
</evidence>
<comment type="cofactor">
    <cofactor evidence="1 4">
        <name>a divalent metal cation</name>
        <dbReference type="ChEBI" id="CHEBI:60240"/>
    </cofactor>
</comment>
<evidence type="ECO:0000313" key="5">
    <source>
        <dbReference type="EMBL" id="MBB3231535.1"/>
    </source>
</evidence>
<dbReference type="Pfam" id="PF02545">
    <property type="entry name" value="Maf"/>
    <property type="match status" value="1"/>
</dbReference>
<comment type="caution">
    <text evidence="5">The sequence shown here is derived from an EMBL/GenBank/DDBJ whole genome shotgun (WGS) entry which is preliminary data.</text>
</comment>
<dbReference type="InterPro" id="IPR029001">
    <property type="entry name" value="ITPase-like_fam"/>
</dbReference>
<feature type="active site" description="Proton acceptor" evidence="4">
    <location>
        <position position="72"/>
    </location>
</feature>
<keyword evidence="3 4" id="KW-0546">Nucleotide metabolism</keyword>
<keyword evidence="6" id="KW-1185">Reference proteome</keyword>
<feature type="site" description="Important for substrate specificity" evidence="4">
    <location>
        <position position="16"/>
    </location>
</feature>
<keyword evidence="2 4" id="KW-0378">Hydrolase</keyword>
<comment type="function">
    <text evidence="4">Nucleoside triphosphate pyrophosphatase that hydrolyzes dTTP and UTP. May have a dual role in cell division arrest and in preventing the incorporation of modified nucleotides into cellular nucleic acids.</text>
</comment>
<dbReference type="RefSeq" id="WP_183384017.1">
    <property type="nucleotide sequence ID" value="NZ_JACHXR010000006.1"/>
</dbReference>
<dbReference type="PANTHER" id="PTHR43213">
    <property type="entry name" value="BIFUNCTIONAL DTTP/UTP PYROPHOSPHATASE/METHYLTRANSFERASE PROTEIN-RELATED"/>
    <property type="match status" value="1"/>
</dbReference>
<evidence type="ECO:0000256" key="4">
    <source>
        <dbReference type="HAMAP-Rule" id="MF_00528"/>
    </source>
</evidence>
<dbReference type="GO" id="GO:0005737">
    <property type="term" value="C:cytoplasm"/>
    <property type="evidence" value="ECO:0007669"/>
    <property type="project" value="UniProtKB-SubCell"/>
</dbReference>
<comment type="catalytic activity">
    <reaction evidence="4">
        <text>dTTP + H2O = dTMP + diphosphate + H(+)</text>
        <dbReference type="Rhea" id="RHEA:28534"/>
        <dbReference type="ChEBI" id="CHEBI:15377"/>
        <dbReference type="ChEBI" id="CHEBI:15378"/>
        <dbReference type="ChEBI" id="CHEBI:33019"/>
        <dbReference type="ChEBI" id="CHEBI:37568"/>
        <dbReference type="ChEBI" id="CHEBI:63528"/>
        <dbReference type="EC" id="3.6.1.9"/>
    </reaction>
</comment>
<dbReference type="Proteomes" id="UP000518892">
    <property type="component" value="Unassembled WGS sequence"/>
</dbReference>